<keyword evidence="7" id="KW-0443">Lipid metabolism</keyword>
<comment type="cofactor">
    <cofactor evidence="1">
        <name>Mg(2+)</name>
        <dbReference type="ChEBI" id="CHEBI:18420"/>
    </cofactor>
</comment>
<keyword evidence="4" id="KW-0547">Nucleotide-binding</keyword>
<keyword evidence="3" id="KW-0808">Transferase</keyword>
<dbReference type="GO" id="GO:0016301">
    <property type="term" value="F:kinase activity"/>
    <property type="evidence" value="ECO:0007669"/>
    <property type="project" value="UniProtKB-KW"/>
</dbReference>
<dbReference type="Gene3D" id="3.40.50.10330">
    <property type="entry name" value="Probable inorganic polyphosphate/atp-NAD kinase, domain 1"/>
    <property type="match status" value="1"/>
</dbReference>
<evidence type="ECO:0000256" key="1">
    <source>
        <dbReference type="ARBA" id="ARBA00001946"/>
    </source>
</evidence>
<dbReference type="Gene3D" id="2.60.200.40">
    <property type="match status" value="1"/>
</dbReference>
<gene>
    <name evidence="10" type="ORF">SAMN00017477_2126</name>
</gene>
<keyword evidence="6" id="KW-0067">ATP-binding</keyword>
<dbReference type="InterPro" id="IPR001206">
    <property type="entry name" value="Diacylglycerol_kinase_cat_dom"/>
</dbReference>
<evidence type="ECO:0000313" key="10">
    <source>
        <dbReference type="EMBL" id="SMB93720.1"/>
    </source>
</evidence>
<sequence length="297" mass="32860">MKTIFIISSKAGNVYPSLEDEIIALYSKTDLDFKVYVTENKNSIKEIAKKYSEEDCVIYVCGGDGSLNEAAVELVEKKASLGLIPLGTANDFSKNFDYSTFSLKDTLTPILKPCDIIQINDTFCINILSFGLDTIVLANTYRVLSKFPSLKSRAYIFGILMSIFKPFDLNLDIELNLKDGSTFKTSDLFTLGAVCNGGYYGNGFNPSKNSIVNDSTLEIILVKKLGLFRLLNLLPLYKTGNHLNSPEVLSMQVESGTIKSKDKVLANINGEIFESNEINFKILKSAINFAYLGGIKH</sequence>
<feature type="domain" description="DAGKc" evidence="9">
    <location>
        <begin position="1"/>
        <end position="122"/>
    </location>
</feature>
<evidence type="ECO:0000313" key="11">
    <source>
        <dbReference type="Proteomes" id="UP000192368"/>
    </source>
</evidence>
<dbReference type="GO" id="GO:0005524">
    <property type="term" value="F:ATP binding"/>
    <property type="evidence" value="ECO:0007669"/>
    <property type="project" value="UniProtKB-KW"/>
</dbReference>
<reference evidence="11" key="1">
    <citation type="submission" date="2017-04" db="EMBL/GenBank/DDBJ databases">
        <authorList>
            <person name="Varghese N."/>
            <person name="Submissions S."/>
        </authorList>
    </citation>
    <scope>NUCLEOTIDE SEQUENCE [LARGE SCALE GENOMIC DNA]</scope>
    <source>
        <strain evidence="11">DSM 20463</strain>
    </source>
</reference>
<dbReference type="EMBL" id="FWWR01000017">
    <property type="protein sequence ID" value="SMB93720.1"/>
    <property type="molecule type" value="Genomic_DNA"/>
</dbReference>
<name>A0A1W1VKG8_PEPAS</name>
<dbReference type="InterPro" id="IPR045540">
    <property type="entry name" value="YegS/DAGK_C"/>
</dbReference>
<evidence type="ECO:0000256" key="3">
    <source>
        <dbReference type="ARBA" id="ARBA00022679"/>
    </source>
</evidence>
<dbReference type="RefSeq" id="WP_084231618.1">
    <property type="nucleotide sequence ID" value="NZ_FWWR01000017.1"/>
</dbReference>
<evidence type="ECO:0000256" key="6">
    <source>
        <dbReference type="ARBA" id="ARBA00022840"/>
    </source>
</evidence>
<dbReference type="AlphaFoldDB" id="A0A1W1VKG8"/>
<dbReference type="Proteomes" id="UP000192368">
    <property type="component" value="Unassembled WGS sequence"/>
</dbReference>
<evidence type="ECO:0000256" key="8">
    <source>
        <dbReference type="ARBA" id="ARBA00023264"/>
    </source>
</evidence>
<keyword evidence="7" id="KW-0594">Phospholipid biosynthesis</keyword>
<dbReference type="STRING" id="573058.SAMN00017477_2126"/>
<keyword evidence="11" id="KW-1185">Reference proteome</keyword>
<accession>A0A1W1VKG8</accession>
<dbReference type="PROSITE" id="PS50146">
    <property type="entry name" value="DAGK"/>
    <property type="match status" value="1"/>
</dbReference>
<evidence type="ECO:0000259" key="9">
    <source>
        <dbReference type="PROSITE" id="PS50146"/>
    </source>
</evidence>
<evidence type="ECO:0000256" key="2">
    <source>
        <dbReference type="ARBA" id="ARBA00005983"/>
    </source>
</evidence>
<organism evidence="10 11">
    <name type="scientific">Peptoniphilus asaccharolyticus DSM 20463</name>
    <dbReference type="NCBI Taxonomy" id="573058"/>
    <lineage>
        <taxon>Bacteria</taxon>
        <taxon>Bacillati</taxon>
        <taxon>Bacillota</taxon>
        <taxon>Tissierellia</taxon>
        <taxon>Tissierellales</taxon>
        <taxon>Peptoniphilaceae</taxon>
        <taxon>Peptoniphilus</taxon>
    </lineage>
</organism>
<evidence type="ECO:0000256" key="5">
    <source>
        <dbReference type="ARBA" id="ARBA00022777"/>
    </source>
</evidence>
<dbReference type="Pfam" id="PF19279">
    <property type="entry name" value="YegS_C"/>
    <property type="match status" value="1"/>
</dbReference>
<dbReference type="SUPFAM" id="SSF111331">
    <property type="entry name" value="NAD kinase/diacylglycerol kinase-like"/>
    <property type="match status" value="1"/>
</dbReference>
<dbReference type="Pfam" id="PF00781">
    <property type="entry name" value="DAGK_cat"/>
    <property type="match status" value="1"/>
</dbReference>
<comment type="similarity">
    <text evidence="2">Belongs to the diacylglycerol/lipid kinase family.</text>
</comment>
<keyword evidence="7" id="KW-0444">Lipid biosynthesis</keyword>
<evidence type="ECO:0000256" key="7">
    <source>
        <dbReference type="ARBA" id="ARBA00023209"/>
    </source>
</evidence>
<dbReference type="InterPro" id="IPR016064">
    <property type="entry name" value="NAD/diacylglycerol_kinase_sf"/>
</dbReference>
<protein>
    <submittedName>
        <fullName evidence="10">Lipid kinase, YegS/Rv2252/BmrU family</fullName>
    </submittedName>
</protein>
<dbReference type="InterPro" id="IPR017438">
    <property type="entry name" value="ATP-NAD_kinase_N"/>
</dbReference>
<dbReference type="GO" id="GO:0008654">
    <property type="term" value="P:phospholipid biosynthetic process"/>
    <property type="evidence" value="ECO:0007669"/>
    <property type="project" value="UniProtKB-KW"/>
</dbReference>
<evidence type="ECO:0000256" key="4">
    <source>
        <dbReference type="ARBA" id="ARBA00022741"/>
    </source>
</evidence>
<keyword evidence="5 10" id="KW-0418">Kinase</keyword>
<dbReference type="OrthoDB" id="142078at2"/>
<keyword evidence="8" id="KW-1208">Phospholipid metabolism</keyword>
<dbReference type="InterPro" id="IPR050187">
    <property type="entry name" value="Lipid_Phosphate_FormReg"/>
</dbReference>
<proteinExistence type="inferred from homology"/>
<dbReference type="PANTHER" id="PTHR12358:SF54">
    <property type="entry name" value="SPHINGOSINE KINASE RELATED PROTEIN"/>
    <property type="match status" value="1"/>
</dbReference>
<dbReference type="PANTHER" id="PTHR12358">
    <property type="entry name" value="SPHINGOSINE KINASE"/>
    <property type="match status" value="1"/>
</dbReference>